<dbReference type="PANTHER" id="PTHR33645:SF2">
    <property type="entry name" value="FAMILY PROTEIN, PUTATIVE (DUF3754)-RELATED"/>
    <property type="match status" value="1"/>
</dbReference>
<feature type="compositionally biased region" description="Acidic residues" evidence="1">
    <location>
        <begin position="71"/>
        <end position="80"/>
    </location>
</feature>
<dbReference type="AlphaFoldDB" id="A0AA86VHF6"/>
<dbReference type="PANTHER" id="PTHR33645">
    <property type="entry name" value="AMINOPEPTIDASE (DUF3754)"/>
    <property type="match status" value="1"/>
</dbReference>
<evidence type="ECO:0000256" key="1">
    <source>
        <dbReference type="SAM" id="MobiDB-lite"/>
    </source>
</evidence>
<dbReference type="Pfam" id="PF12576">
    <property type="entry name" value="DUF3754"/>
    <property type="match status" value="1"/>
</dbReference>
<protein>
    <submittedName>
        <fullName evidence="2">Uncharacterized protein</fullName>
    </submittedName>
</protein>
<dbReference type="Proteomes" id="UP001189624">
    <property type="component" value="Chromosome 5"/>
</dbReference>
<accession>A0AA86VHF6</accession>
<name>A0AA86VHF6_9FABA</name>
<organism evidence="2 3">
    <name type="scientific">Sphenostylis stenocarpa</name>
    <dbReference type="NCBI Taxonomy" id="92480"/>
    <lineage>
        <taxon>Eukaryota</taxon>
        <taxon>Viridiplantae</taxon>
        <taxon>Streptophyta</taxon>
        <taxon>Embryophyta</taxon>
        <taxon>Tracheophyta</taxon>
        <taxon>Spermatophyta</taxon>
        <taxon>Magnoliopsida</taxon>
        <taxon>eudicotyledons</taxon>
        <taxon>Gunneridae</taxon>
        <taxon>Pentapetalae</taxon>
        <taxon>rosids</taxon>
        <taxon>fabids</taxon>
        <taxon>Fabales</taxon>
        <taxon>Fabaceae</taxon>
        <taxon>Papilionoideae</taxon>
        <taxon>50 kb inversion clade</taxon>
        <taxon>NPAAA clade</taxon>
        <taxon>indigoferoid/millettioid clade</taxon>
        <taxon>Phaseoleae</taxon>
        <taxon>Sphenostylis</taxon>
    </lineage>
</organism>
<gene>
    <name evidence="2" type="ORF">AYBTSS11_LOCUS15847</name>
</gene>
<dbReference type="Gramene" id="rna-AYBTSS11_LOCUS15847">
    <property type="protein sequence ID" value="CAJ1954910.1"/>
    <property type="gene ID" value="gene-AYBTSS11_LOCUS15847"/>
</dbReference>
<evidence type="ECO:0000313" key="2">
    <source>
        <dbReference type="EMBL" id="CAJ1954910.1"/>
    </source>
</evidence>
<proteinExistence type="predicted"/>
<keyword evidence="3" id="KW-1185">Reference proteome</keyword>
<sequence>MSYCWQSLALVPISQSQSLFSYSQTHGVLARQRVPCSRLQEMSVVEPSSQYQYQQQNYYTNTSTNPRFGGDDDEDEAEEEGISKIRVPRQKHIPVSKSQLVDAILSIMFNQPQDDAHHFGLLTSCLDSILHAEHKNILEEMRSDYQLTNSLQTHHSQTQLVNVPNGNTKDSDMLTNDNDIIAIQEDVNMYDSRQDQREKSVLPYPALDLTALLRSLDIATTKDSGSRVTIATRFQHAFMQLLSDAQFEELSARDLMLTSALNTDYLLTLPIYVDWKRAYESNAIIFRRGYATEKQKGLLIVEKLDYLQSMFLRRTFFVISKPLTKLGTWISELYENASQRHEVQNWAERFRLWLKELSVFQKSLLYDDPVSDEPIDINQVPNAELPIWLAAQRAVARYEGILSPVGPRGRLLRRMLSWIGLIPPLPETPFEVHNDNNTPEPYLRPTFLSRISLSDIWRPATRKYCGNDPWKMLKTSISILFSQSVLQEPAFEELILLYTKEVGETDVKDKPKVTSLQLKIYERIPIPDLPLDSIPSAVYSVRLDVATILGLLAYFINYKFENILSSPSAILLDVVAISALIIYGSRVVLGYKQTWDRYQLLVNKTLYEKTLASGFGSVHFLLDASEQQQYKEAVLAYAILLKAEKGQVISRQSVGEKCERFMYEVFKVKVEMPIDKALNTLLRLGLATETCIDGRRGLLAIPCPKAYEALKERWNSLLT</sequence>
<dbReference type="EMBL" id="OY731402">
    <property type="protein sequence ID" value="CAJ1954910.1"/>
    <property type="molecule type" value="Genomic_DNA"/>
</dbReference>
<reference evidence="2" key="1">
    <citation type="submission" date="2023-10" db="EMBL/GenBank/DDBJ databases">
        <authorList>
            <person name="Domelevo Entfellner J.-B."/>
        </authorList>
    </citation>
    <scope>NUCLEOTIDE SEQUENCE</scope>
</reference>
<feature type="region of interest" description="Disordered" evidence="1">
    <location>
        <begin position="60"/>
        <end position="80"/>
    </location>
</feature>
<evidence type="ECO:0000313" key="3">
    <source>
        <dbReference type="Proteomes" id="UP001189624"/>
    </source>
</evidence>
<dbReference type="InterPro" id="IPR022227">
    <property type="entry name" value="DUF3754"/>
</dbReference>